<proteinExistence type="predicted"/>
<feature type="non-terminal residue" evidence="1">
    <location>
        <position position="1"/>
    </location>
</feature>
<gene>
    <name evidence="1" type="ORF">LCGC14_2825970</name>
</gene>
<name>A0A0F8YFJ2_9ZZZZ</name>
<dbReference type="SUPFAM" id="SSF52540">
    <property type="entry name" value="P-loop containing nucleoside triphosphate hydrolases"/>
    <property type="match status" value="1"/>
</dbReference>
<dbReference type="Gene3D" id="3.40.50.300">
    <property type="entry name" value="P-loop containing nucleotide triphosphate hydrolases"/>
    <property type="match status" value="1"/>
</dbReference>
<comment type="caution">
    <text evidence="1">The sequence shown here is derived from an EMBL/GenBank/DDBJ whole genome shotgun (WGS) entry which is preliminary data.</text>
</comment>
<reference evidence="1" key="1">
    <citation type="journal article" date="2015" name="Nature">
        <title>Complex archaea that bridge the gap between prokaryotes and eukaryotes.</title>
        <authorList>
            <person name="Spang A."/>
            <person name="Saw J.H."/>
            <person name="Jorgensen S.L."/>
            <person name="Zaremba-Niedzwiedzka K."/>
            <person name="Martijn J."/>
            <person name="Lind A.E."/>
            <person name="van Eijk R."/>
            <person name="Schleper C."/>
            <person name="Guy L."/>
            <person name="Ettema T.J."/>
        </authorList>
    </citation>
    <scope>NUCLEOTIDE SEQUENCE</scope>
</reference>
<sequence length="77" mass="8748">TGSTGEFYAIDYDEFRRMAKEQICILISHRFTGPKLADNIIVLDSGTVTESGNHHELLNQNAKYAEAWKMYNDHLTG</sequence>
<dbReference type="AlphaFoldDB" id="A0A0F8YFJ2"/>
<organism evidence="1">
    <name type="scientific">marine sediment metagenome</name>
    <dbReference type="NCBI Taxonomy" id="412755"/>
    <lineage>
        <taxon>unclassified sequences</taxon>
        <taxon>metagenomes</taxon>
        <taxon>ecological metagenomes</taxon>
    </lineage>
</organism>
<protein>
    <submittedName>
        <fullName evidence="1">Uncharacterized protein</fullName>
    </submittedName>
</protein>
<evidence type="ECO:0000313" key="1">
    <source>
        <dbReference type="EMBL" id="KKK80192.1"/>
    </source>
</evidence>
<dbReference type="EMBL" id="LAZR01053697">
    <property type="protein sequence ID" value="KKK80192.1"/>
    <property type="molecule type" value="Genomic_DNA"/>
</dbReference>
<dbReference type="InterPro" id="IPR027417">
    <property type="entry name" value="P-loop_NTPase"/>
</dbReference>
<accession>A0A0F8YFJ2</accession>